<keyword evidence="4" id="KW-0647">Proteasome</keyword>
<dbReference type="InterPro" id="IPR016562">
    <property type="entry name" value="Proteasome_assmbl_chp_2_euk"/>
</dbReference>
<comment type="similarity">
    <text evidence="3">Belongs to the PSMG2 family.</text>
</comment>
<evidence type="ECO:0000313" key="4">
    <source>
        <dbReference type="EMBL" id="MDE49468.1"/>
    </source>
</evidence>
<name>A0A6G1SGD3_9ACAR</name>
<protein>
    <recommendedName>
        <fullName evidence="1">Proteasome assembly chaperone 2</fullName>
    </recommendedName>
</protein>
<dbReference type="InterPro" id="IPR019151">
    <property type="entry name" value="Proteasome_assmbl_chaperone_2"/>
</dbReference>
<dbReference type="PANTHER" id="PTHR12970">
    <property type="entry name" value="PROTEASOME ASSEMBLY CHAPERONE 2"/>
    <property type="match status" value="1"/>
</dbReference>
<dbReference type="InterPro" id="IPR038389">
    <property type="entry name" value="PSMG2_sf"/>
</dbReference>
<dbReference type="PANTHER" id="PTHR12970:SF1">
    <property type="entry name" value="PROTEASOME ASSEMBLY CHAPERONE 2"/>
    <property type="match status" value="1"/>
</dbReference>
<dbReference type="Gene3D" id="3.40.50.10900">
    <property type="entry name" value="PAC-like subunit"/>
    <property type="match status" value="1"/>
</dbReference>
<evidence type="ECO:0000256" key="2">
    <source>
        <dbReference type="ARBA" id="ARBA00023186"/>
    </source>
</evidence>
<keyword evidence="2" id="KW-0143">Chaperone</keyword>
<accession>A0A6G1SGD3</accession>
<dbReference type="GO" id="GO:0000502">
    <property type="term" value="C:proteasome complex"/>
    <property type="evidence" value="ECO:0007669"/>
    <property type="project" value="UniProtKB-KW"/>
</dbReference>
<evidence type="ECO:0000256" key="3">
    <source>
        <dbReference type="ARBA" id="ARBA00025745"/>
    </source>
</evidence>
<gene>
    <name evidence="4" type="primary">psmg2</name>
    <name evidence="4" type="ORF">g.20223</name>
</gene>
<dbReference type="AlphaFoldDB" id="A0A6G1SGD3"/>
<dbReference type="EMBL" id="GGYP01004697">
    <property type="protein sequence ID" value="MDE49468.1"/>
    <property type="molecule type" value="Transcribed_RNA"/>
</dbReference>
<reference evidence="4" key="1">
    <citation type="submission" date="2018-10" db="EMBL/GenBank/DDBJ databases">
        <title>Transcriptome assembly of Aceria tosichella (Wheat curl mite) Type 2.</title>
        <authorList>
            <person name="Scully E.D."/>
            <person name="Geib S.M."/>
            <person name="Palmer N.A."/>
            <person name="Gupta A.K."/>
            <person name="Sarath G."/>
            <person name="Tatineni S."/>
        </authorList>
    </citation>
    <scope>NUCLEOTIDE SEQUENCE</scope>
    <source>
        <strain evidence="4">LincolnNE</strain>
    </source>
</reference>
<dbReference type="GO" id="GO:0005634">
    <property type="term" value="C:nucleus"/>
    <property type="evidence" value="ECO:0007669"/>
    <property type="project" value="TreeGrafter"/>
</dbReference>
<dbReference type="Pfam" id="PF09754">
    <property type="entry name" value="PAC2"/>
    <property type="match status" value="1"/>
</dbReference>
<sequence>MSIKPRIPFYNPIDPTHPKVWPDYKLLMPVCAVGNVGQLACDLIISTLLSKNECQLIGRIYSPALMPVVGPNAFSPQGPPTTSTEIYESKTHKLIIIQQRTSYFKNLKHTYIEELIRWIKESKFDQLLVLTSSFAQCNPDISQLGDLNMMPIRTITTNVFEKTDAWLGLNLKPLPAKNRLNVVKDGLSYLPGSGLTKSLIKACERASIPAAFLVDFCSEGINLHDCYQVVFVLDKYLNLSCRQTAQVQTTQSRGLSATATDLKAALQDIERGLDGGDGAEMAKRSWVEPYSWTQAQC</sequence>
<proteinExistence type="inferred from homology"/>
<dbReference type="GO" id="GO:0043248">
    <property type="term" value="P:proteasome assembly"/>
    <property type="evidence" value="ECO:0007669"/>
    <property type="project" value="TreeGrafter"/>
</dbReference>
<evidence type="ECO:0000256" key="1">
    <source>
        <dbReference type="ARBA" id="ARBA00019186"/>
    </source>
</evidence>
<dbReference type="GO" id="GO:0005829">
    <property type="term" value="C:cytosol"/>
    <property type="evidence" value="ECO:0007669"/>
    <property type="project" value="TreeGrafter"/>
</dbReference>
<organism evidence="4">
    <name type="scientific">Aceria tosichella</name>
    <name type="common">wheat curl mite</name>
    <dbReference type="NCBI Taxonomy" id="561515"/>
    <lineage>
        <taxon>Eukaryota</taxon>
        <taxon>Metazoa</taxon>
        <taxon>Ecdysozoa</taxon>
        <taxon>Arthropoda</taxon>
        <taxon>Chelicerata</taxon>
        <taxon>Arachnida</taxon>
        <taxon>Acari</taxon>
        <taxon>Acariformes</taxon>
        <taxon>Trombidiformes</taxon>
        <taxon>Prostigmata</taxon>
        <taxon>Eupodina</taxon>
        <taxon>Eriophyoidea</taxon>
        <taxon>Eriophyidae</taxon>
        <taxon>Eriophyinae</taxon>
        <taxon>Aceriini</taxon>
        <taxon>Aceria</taxon>
    </lineage>
</organism>